<evidence type="ECO:0000313" key="1">
    <source>
        <dbReference type="EMBL" id="KIC77387.1"/>
    </source>
</evidence>
<protein>
    <submittedName>
        <fullName evidence="1">Uncharacterized protein</fullName>
    </submittedName>
</protein>
<dbReference type="AlphaFoldDB" id="A0A0C1KEJ4"/>
<organism evidence="1 2">
    <name type="scientific">Streptococcus constellatus</name>
    <dbReference type="NCBI Taxonomy" id="76860"/>
    <lineage>
        <taxon>Bacteria</taxon>
        <taxon>Bacillati</taxon>
        <taxon>Bacillota</taxon>
        <taxon>Bacilli</taxon>
        <taxon>Lactobacillales</taxon>
        <taxon>Streptococcaceae</taxon>
        <taxon>Streptococcus</taxon>
        <taxon>Streptococcus anginosus group</taxon>
    </lineage>
</organism>
<dbReference type="Proteomes" id="UP000031339">
    <property type="component" value="Unassembled WGS sequence"/>
</dbReference>
<reference evidence="1 2" key="1">
    <citation type="submission" date="2014-12" db="EMBL/GenBank/DDBJ databases">
        <title>Partial genome sequence of Streptococcus constellatus KCOM 1650 (= ChDC B144).</title>
        <authorList>
            <person name="Kook J.-K."/>
            <person name="Park S.-N."/>
            <person name="Lim Y.K."/>
            <person name="Jo E."/>
        </authorList>
    </citation>
    <scope>NUCLEOTIDE SEQUENCE [LARGE SCALE GENOMIC DNA]</scope>
    <source>
        <strain evidence="1 2">KCOM 1650</strain>
    </source>
</reference>
<gene>
    <name evidence="1" type="ORF">RN79_08975</name>
</gene>
<sequence length="63" mass="7513">MLINQLSFYIHFEKNNTFCLFGYQKATNKFVISFNKFNCDISYYQVSDKLNNASDSFTFIQFI</sequence>
<proteinExistence type="predicted"/>
<evidence type="ECO:0000313" key="2">
    <source>
        <dbReference type="Proteomes" id="UP000031339"/>
    </source>
</evidence>
<accession>A0A0C1KEJ4</accession>
<dbReference type="EMBL" id="JWIY01000004">
    <property type="protein sequence ID" value="KIC77387.1"/>
    <property type="molecule type" value="Genomic_DNA"/>
</dbReference>
<comment type="caution">
    <text evidence="1">The sequence shown here is derived from an EMBL/GenBank/DDBJ whole genome shotgun (WGS) entry which is preliminary data.</text>
</comment>
<name>A0A0C1KEJ4_STRCV</name>